<evidence type="ECO:0000259" key="6">
    <source>
        <dbReference type="PROSITE" id="PS50850"/>
    </source>
</evidence>
<comment type="subcellular location">
    <subcellularLocation>
        <location evidence="1">Cell membrane</location>
        <topology evidence="1">Multi-pass membrane protein</topology>
    </subcellularLocation>
</comment>
<evidence type="ECO:0000256" key="3">
    <source>
        <dbReference type="ARBA" id="ARBA00022989"/>
    </source>
</evidence>
<keyword evidence="2 5" id="KW-0812">Transmembrane</keyword>
<dbReference type="EMBL" id="BONI01000095">
    <property type="protein sequence ID" value="GIG10616.1"/>
    <property type="molecule type" value="Genomic_DNA"/>
</dbReference>
<organism evidence="7 8">
    <name type="scientific">Catellatospora coxensis</name>
    <dbReference type="NCBI Taxonomy" id="310354"/>
    <lineage>
        <taxon>Bacteria</taxon>
        <taxon>Bacillati</taxon>
        <taxon>Actinomycetota</taxon>
        <taxon>Actinomycetes</taxon>
        <taxon>Micromonosporales</taxon>
        <taxon>Micromonosporaceae</taxon>
        <taxon>Catellatospora</taxon>
    </lineage>
</organism>
<dbReference type="Pfam" id="PF07690">
    <property type="entry name" value="MFS_1"/>
    <property type="match status" value="1"/>
</dbReference>
<keyword evidence="8" id="KW-1185">Reference proteome</keyword>
<feature type="transmembrane region" description="Helical" evidence="5">
    <location>
        <begin position="25"/>
        <end position="44"/>
    </location>
</feature>
<feature type="transmembrane region" description="Helical" evidence="5">
    <location>
        <begin position="184"/>
        <end position="204"/>
    </location>
</feature>
<evidence type="ECO:0000313" key="8">
    <source>
        <dbReference type="Proteomes" id="UP000630887"/>
    </source>
</evidence>
<dbReference type="Gene3D" id="1.20.1250.20">
    <property type="entry name" value="MFS general substrate transporter like domains"/>
    <property type="match status" value="1"/>
</dbReference>
<feature type="transmembrane region" description="Helical" evidence="5">
    <location>
        <begin position="92"/>
        <end position="110"/>
    </location>
</feature>
<sequence>MNDQTSQTAPPLSPPSPEAAAGRPWWMLIGPGLGALAAACQLGLMAGPLPGHIGRDLGLAPAGLALVVVAQLVAVAAGFAAGYLLGRRVPATVVSSGLVFMLLGAVVTTLSASAAVLAVAALLAGLGQGAALGAAAALTGTVSERRAPVRLTLGLAVFAALVVGPLLGWLAARSLSWRLAYLTTVPPTLVALLAVVVIAVVAAARGTRITR</sequence>
<feature type="transmembrane region" description="Helical" evidence="5">
    <location>
        <begin position="116"/>
        <end position="139"/>
    </location>
</feature>
<protein>
    <recommendedName>
        <fullName evidence="6">Major facilitator superfamily (MFS) profile domain-containing protein</fullName>
    </recommendedName>
</protein>
<dbReference type="PROSITE" id="PS50850">
    <property type="entry name" value="MFS"/>
    <property type="match status" value="1"/>
</dbReference>
<dbReference type="InterPro" id="IPR036259">
    <property type="entry name" value="MFS_trans_sf"/>
</dbReference>
<evidence type="ECO:0000256" key="4">
    <source>
        <dbReference type="ARBA" id="ARBA00023136"/>
    </source>
</evidence>
<dbReference type="AlphaFoldDB" id="A0A8J3PD27"/>
<evidence type="ECO:0000256" key="5">
    <source>
        <dbReference type="SAM" id="Phobius"/>
    </source>
</evidence>
<dbReference type="GO" id="GO:0022857">
    <property type="term" value="F:transmembrane transporter activity"/>
    <property type="evidence" value="ECO:0007669"/>
    <property type="project" value="InterPro"/>
</dbReference>
<feature type="transmembrane region" description="Helical" evidence="5">
    <location>
        <begin position="151"/>
        <end position="172"/>
    </location>
</feature>
<dbReference type="InterPro" id="IPR020846">
    <property type="entry name" value="MFS_dom"/>
</dbReference>
<evidence type="ECO:0000256" key="2">
    <source>
        <dbReference type="ARBA" id="ARBA00022692"/>
    </source>
</evidence>
<name>A0A8J3PD27_9ACTN</name>
<accession>A0A8J3PD27</accession>
<feature type="domain" description="Major facilitator superfamily (MFS) profile" evidence="6">
    <location>
        <begin position="27"/>
        <end position="211"/>
    </location>
</feature>
<comment type="caution">
    <text evidence="7">The sequence shown here is derived from an EMBL/GenBank/DDBJ whole genome shotgun (WGS) entry which is preliminary data.</text>
</comment>
<evidence type="ECO:0000313" key="7">
    <source>
        <dbReference type="EMBL" id="GIG10616.1"/>
    </source>
</evidence>
<dbReference type="GO" id="GO:0005886">
    <property type="term" value="C:plasma membrane"/>
    <property type="evidence" value="ECO:0007669"/>
    <property type="project" value="UniProtKB-SubCell"/>
</dbReference>
<dbReference type="InterPro" id="IPR011701">
    <property type="entry name" value="MFS"/>
</dbReference>
<keyword evidence="3 5" id="KW-1133">Transmembrane helix</keyword>
<gene>
    <name evidence="7" type="ORF">Cco03nite_73160</name>
</gene>
<reference evidence="7 8" key="1">
    <citation type="submission" date="2021-01" db="EMBL/GenBank/DDBJ databases">
        <title>Whole genome shotgun sequence of Catellatospora coxensis NBRC 107359.</title>
        <authorList>
            <person name="Komaki H."/>
            <person name="Tamura T."/>
        </authorList>
    </citation>
    <scope>NUCLEOTIDE SEQUENCE [LARGE SCALE GENOMIC DNA]</scope>
    <source>
        <strain evidence="7 8">NBRC 107359</strain>
    </source>
</reference>
<dbReference type="SUPFAM" id="SSF103473">
    <property type="entry name" value="MFS general substrate transporter"/>
    <property type="match status" value="1"/>
</dbReference>
<feature type="transmembrane region" description="Helical" evidence="5">
    <location>
        <begin position="64"/>
        <end position="85"/>
    </location>
</feature>
<keyword evidence="4 5" id="KW-0472">Membrane</keyword>
<dbReference type="Proteomes" id="UP000630887">
    <property type="component" value="Unassembled WGS sequence"/>
</dbReference>
<proteinExistence type="predicted"/>
<evidence type="ECO:0000256" key="1">
    <source>
        <dbReference type="ARBA" id="ARBA00004651"/>
    </source>
</evidence>
<dbReference type="RefSeq" id="WP_203698585.1">
    <property type="nucleotide sequence ID" value="NZ_BAAALC010000021.1"/>
</dbReference>